<comment type="caution">
    <text evidence="2">The sequence shown here is derived from an EMBL/GenBank/DDBJ whole genome shotgun (WGS) entry which is preliminary data.</text>
</comment>
<sequence length="54" mass="6402">MVLDHSPPQFRLDSRLARLLSLTNGTRQSIIHAMWQYIKTNKLQDSEEREFINC</sequence>
<evidence type="ECO:0000313" key="2">
    <source>
        <dbReference type="EMBL" id="CAF4300437.1"/>
    </source>
</evidence>
<dbReference type="Gene3D" id="1.10.245.10">
    <property type="entry name" value="SWIB/MDM2 domain"/>
    <property type="match status" value="1"/>
</dbReference>
<proteinExistence type="predicted"/>
<dbReference type="InterPro" id="IPR003121">
    <property type="entry name" value="SWIB_MDM2_domain"/>
</dbReference>
<organism evidence="2 3">
    <name type="scientific">Rotaria magnacalcarata</name>
    <dbReference type="NCBI Taxonomy" id="392030"/>
    <lineage>
        <taxon>Eukaryota</taxon>
        <taxon>Metazoa</taxon>
        <taxon>Spiralia</taxon>
        <taxon>Gnathifera</taxon>
        <taxon>Rotifera</taxon>
        <taxon>Eurotatoria</taxon>
        <taxon>Bdelloidea</taxon>
        <taxon>Philodinida</taxon>
        <taxon>Philodinidae</taxon>
        <taxon>Rotaria</taxon>
    </lineage>
</organism>
<feature type="domain" description="DM2" evidence="1">
    <location>
        <begin position="5"/>
        <end position="54"/>
    </location>
</feature>
<dbReference type="EMBL" id="CAJOBH010035563">
    <property type="protein sequence ID" value="CAF4300437.1"/>
    <property type="molecule type" value="Genomic_DNA"/>
</dbReference>
<dbReference type="Pfam" id="PF02201">
    <property type="entry name" value="SWIB"/>
    <property type="match status" value="1"/>
</dbReference>
<dbReference type="SUPFAM" id="SSF47592">
    <property type="entry name" value="SWIB/MDM2 domain"/>
    <property type="match status" value="1"/>
</dbReference>
<dbReference type="InterPro" id="IPR036885">
    <property type="entry name" value="SWIB_MDM2_dom_sf"/>
</dbReference>
<feature type="non-terminal residue" evidence="2">
    <location>
        <position position="1"/>
    </location>
</feature>
<dbReference type="Proteomes" id="UP000681967">
    <property type="component" value="Unassembled WGS sequence"/>
</dbReference>
<reference evidence="2" key="1">
    <citation type="submission" date="2021-02" db="EMBL/GenBank/DDBJ databases">
        <authorList>
            <person name="Nowell W R."/>
        </authorList>
    </citation>
    <scope>NUCLEOTIDE SEQUENCE</scope>
</reference>
<dbReference type="AlphaFoldDB" id="A0A8S2TVK1"/>
<dbReference type="PROSITE" id="PS51925">
    <property type="entry name" value="SWIB_MDM2"/>
    <property type="match status" value="1"/>
</dbReference>
<accession>A0A8S2TVK1</accession>
<evidence type="ECO:0000313" key="3">
    <source>
        <dbReference type="Proteomes" id="UP000681967"/>
    </source>
</evidence>
<gene>
    <name evidence="2" type="ORF">BYL167_LOCUS27468</name>
</gene>
<dbReference type="PANTHER" id="PTHR13844">
    <property type="entry name" value="SWI/SNF-RELATED MATRIX-ASSOCIATED ACTIN-DEPENDENT REGULATOR OF CHROMATIN SUBFAMILY D"/>
    <property type="match status" value="1"/>
</dbReference>
<name>A0A8S2TVK1_9BILA</name>
<evidence type="ECO:0000259" key="1">
    <source>
        <dbReference type="PROSITE" id="PS51925"/>
    </source>
</evidence>
<protein>
    <recommendedName>
        <fullName evidence="1">DM2 domain-containing protein</fullName>
    </recommendedName>
</protein>